<evidence type="ECO:0000256" key="6">
    <source>
        <dbReference type="SAM" id="MobiDB-lite"/>
    </source>
</evidence>
<feature type="region of interest" description="Disordered" evidence="6">
    <location>
        <begin position="1214"/>
        <end position="1254"/>
    </location>
</feature>
<feature type="region of interest" description="Disordered" evidence="6">
    <location>
        <begin position="1676"/>
        <end position="1702"/>
    </location>
</feature>
<protein>
    <recommendedName>
        <fullName evidence="1">WD repeat-containing protein on Y chromosome</fullName>
    </recommendedName>
</protein>
<dbReference type="InterPro" id="IPR015943">
    <property type="entry name" value="WD40/YVTN_repeat-like_dom_sf"/>
</dbReference>
<dbReference type="PROSITE" id="PS00018">
    <property type="entry name" value="EF_HAND_1"/>
    <property type="match status" value="1"/>
</dbReference>
<keyword evidence="4" id="KW-0106">Calcium</keyword>
<accession>A0AAD9P5Q9</accession>
<dbReference type="InterPro" id="IPR036322">
    <property type="entry name" value="WD40_repeat_dom_sf"/>
</dbReference>
<proteinExistence type="predicted"/>
<evidence type="ECO:0000259" key="7">
    <source>
        <dbReference type="PROSITE" id="PS50222"/>
    </source>
</evidence>
<dbReference type="InterPro" id="IPR001680">
    <property type="entry name" value="WD40_rpt"/>
</dbReference>
<organism evidence="8 9">
    <name type="scientific">Ridgeia piscesae</name>
    <name type="common">Tubeworm</name>
    <dbReference type="NCBI Taxonomy" id="27915"/>
    <lineage>
        <taxon>Eukaryota</taxon>
        <taxon>Metazoa</taxon>
        <taxon>Spiralia</taxon>
        <taxon>Lophotrochozoa</taxon>
        <taxon>Annelida</taxon>
        <taxon>Polychaeta</taxon>
        <taxon>Sedentaria</taxon>
        <taxon>Canalipalpata</taxon>
        <taxon>Sabellida</taxon>
        <taxon>Siboglinidae</taxon>
        <taxon>Ridgeia</taxon>
    </lineage>
</organism>
<dbReference type="SUPFAM" id="SSF50978">
    <property type="entry name" value="WD40 repeat-like"/>
    <property type="match status" value="2"/>
</dbReference>
<feature type="compositionally biased region" description="Polar residues" evidence="6">
    <location>
        <begin position="1005"/>
        <end position="1021"/>
    </location>
</feature>
<evidence type="ECO:0000313" key="8">
    <source>
        <dbReference type="EMBL" id="KAK2188637.1"/>
    </source>
</evidence>
<dbReference type="EMBL" id="JAODUO010000126">
    <property type="protein sequence ID" value="KAK2188637.1"/>
    <property type="molecule type" value="Genomic_DNA"/>
</dbReference>
<evidence type="ECO:0000256" key="2">
    <source>
        <dbReference type="ARBA" id="ARBA00022574"/>
    </source>
</evidence>
<dbReference type="Proteomes" id="UP001209878">
    <property type="component" value="Unassembled WGS sequence"/>
</dbReference>
<feature type="domain" description="EF-hand" evidence="7">
    <location>
        <begin position="61"/>
        <end position="96"/>
    </location>
</feature>
<keyword evidence="2 5" id="KW-0853">WD repeat</keyword>
<name>A0AAD9P5Q9_RIDPI</name>
<reference evidence="8" key="1">
    <citation type="journal article" date="2023" name="Mol. Biol. Evol.">
        <title>Third-Generation Sequencing Reveals the Adaptive Role of the Epigenome in Three Deep-Sea Polychaetes.</title>
        <authorList>
            <person name="Perez M."/>
            <person name="Aroh O."/>
            <person name="Sun Y."/>
            <person name="Lan Y."/>
            <person name="Juniper S.K."/>
            <person name="Young C.R."/>
            <person name="Angers B."/>
            <person name="Qian P.Y."/>
        </authorList>
    </citation>
    <scope>NUCLEOTIDE SEQUENCE</scope>
    <source>
        <strain evidence="8">R07B-5</strain>
    </source>
</reference>
<keyword evidence="3" id="KW-0677">Repeat</keyword>
<dbReference type="Gene3D" id="2.130.10.10">
    <property type="entry name" value="YVTN repeat-like/Quinoprotein amine dehydrogenase"/>
    <property type="match status" value="2"/>
</dbReference>
<feature type="compositionally biased region" description="Basic and acidic residues" evidence="6">
    <location>
        <begin position="1218"/>
        <end position="1233"/>
    </location>
</feature>
<dbReference type="InterPro" id="IPR018247">
    <property type="entry name" value="EF_Hand_1_Ca_BS"/>
</dbReference>
<dbReference type="InterPro" id="IPR019775">
    <property type="entry name" value="WD40_repeat_CS"/>
</dbReference>
<evidence type="ECO:0000256" key="5">
    <source>
        <dbReference type="PROSITE-ProRule" id="PRU00221"/>
    </source>
</evidence>
<evidence type="ECO:0000256" key="4">
    <source>
        <dbReference type="ARBA" id="ARBA00022837"/>
    </source>
</evidence>
<dbReference type="PROSITE" id="PS50294">
    <property type="entry name" value="WD_REPEATS_REGION"/>
    <property type="match status" value="2"/>
</dbReference>
<sequence length="1702" mass="193130">MHALAAIKKMKAAALRNRRLMLPTLHQPSSTLVIEDLMTIDKVRSLEGVFSDFERKNKCCMDKNAFRHVMRQVDRDCDGRVSWDEYLSYIQLRYTEQDHMYYSAHIIPFPARCTTLVRRTVTNLRYIDSIIAVRYLPHTVKSFNNLFESVASDKSGRYVHASQDGCFNMWNNDMNLLKTHRIDAPSDNHGVWVLDMVVLYNVHMVALSTTYFDIRFYDIVANGFKLELTISGFPSCATCMNYWVQEDKLSDAILVLGFLNGSIYHKYRHELTLKEIEAGRVCGLKCYRLSNVHDQSVTMVQYIHELRSLVSCCCSDPDRSVFFGDFHHRSDPSIIRITRGVTCFDFCKDGILRVYNPYIPHKPVMTFRQHRRPIVFVFANDVKEQVRGCLNCNVSEQVRGCLNCNVNEQEQVRGYLNNDVKEQVRGYLNNDVKEQVRGYLNNDVKEQVRGYLNNDVKEQVRGYLNNDVKEQVRGYLNNDVKEQVRGYLNNDVKEHLRGYLNNDVKEQVRGYLNNDVKEQVRGYLNNDVKEQVRGYLNNDVKEQEQVRGYLNNDVKEQVRGYLNNDVKEQVLGYLNNDVKEQVRGYLNNDVKEQVRGYLNNDVKEQVRGYLNNDVKEHLRGYLNNDVKEQVRGYLNNDVKEQVRGYLNNDVKEQVRGYLNNDVKEQVRGYLNNDVKEQVRGYLNNDVKEQEQVRGYLNNDVKEHLRGYLNNDVKEQVRGYLNNDVKEQVLGYLNNDVKEQVRGYLNNDVKEQVRGYLNNDVKEQVRGYLNNDVKEHLRGYLNNDVKEQACIHTVIRIWVPLSLRPITAAYFNAERQSLIMCNNEVAVFEHREEEISDMKTRSTNCEITLLLYNDIFQQSGMRSRQFTAYPTSTEWGNKVDNAITAMCFDSTQRRLATGNAQLTVVARQDITAIIWLPNKILTAGWDRRVWMHLDYPNDCTTVQYWPPVHKDDITAMAFHPPNLLVTGSYDGEVLIWCINTREIPRSRFATSGSETCNMASRDRVTPSDSGIKSLRGVSSTSAAHDRDNRSTTTLDAKSKPNLSVTLQLDVDTDVDSGSKPAASAESRELEIASTSQTCLAVGGGISQLGVGDRSTNLFGSKSTTFVSRSSTGSFGSKPPLISHSKSTGNLSCKSPPLVGGIKSPPLVGVIKTPTLVSVSKFPPLVDARSSTGILVNKASLDAASTSTSMAGLGPLGRLAISDASTSTSVESRARLVFTEPDKDSTDQTDSDRNIRTQRLSLVASSSSTKSAPTVKDSLRRVVDDHRGHPNERLETFIRPLTRSSTLSSVKPQSKRMSHSPVMFEQLINKNKQAVLKIIFLKTRPTSPTVGSLVIASNFGWIRFWSFHLSGSLIGQFCAVHTVGESVSAVATDSVNNYLITGDTDGYLRVWDISNYALTEFRTTYCNEPSRTPDRRFPFTRHPELVKQQWKLHYANEYPPQCTNPFVTYRYPPLLTSFRAHLQGVTDVKVSLTTSCRAHLRSVKHTGGCDDVIPHSSAWCYTWSVDASLRLWRVSGQFIGIFDRDTPWSYSMTPSLHSISPVDKSSYMLTPLSAEGLAPRGSRVRRMSRRQASIIQQEKRRKYEKALAAQMAASRVRRCVKTDIKIPADVRKRASATTLRVMQEGGVGRWRDIHRIIYVWYPFAKMEQYASESSFAPTDPAPNTDAFLKEARRLMAKVPSPPSSHANALEPGAPSHACGTNCAS</sequence>
<dbReference type="PROSITE" id="PS50222">
    <property type="entry name" value="EF_HAND_2"/>
    <property type="match status" value="1"/>
</dbReference>
<feature type="region of interest" description="Disordered" evidence="6">
    <location>
        <begin position="988"/>
        <end position="1068"/>
    </location>
</feature>
<dbReference type="SUPFAM" id="SSF47473">
    <property type="entry name" value="EF-hand"/>
    <property type="match status" value="1"/>
</dbReference>
<feature type="repeat" description="WD" evidence="5">
    <location>
        <begin position="945"/>
        <end position="985"/>
    </location>
</feature>
<keyword evidence="9" id="KW-1185">Reference proteome</keyword>
<feature type="compositionally biased region" description="Polar residues" evidence="6">
    <location>
        <begin position="988"/>
        <end position="997"/>
    </location>
</feature>
<dbReference type="PROSITE" id="PS50082">
    <property type="entry name" value="WD_REPEATS_2"/>
    <property type="match status" value="2"/>
</dbReference>
<dbReference type="InterPro" id="IPR002048">
    <property type="entry name" value="EF_hand_dom"/>
</dbReference>
<dbReference type="PANTHER" id="PTHR44324:SF6">
    <property type="entry name" value="EF-HAND CALCIUM BINDING DOMAIN 8"/>
    <property type="match status" value="1"/>
</dbReference>
<dbReference type="InterPro" id="IPR011992">
    <property type="entry name" value="EF-hand-dom_pair"/>
</dbReference>
<dbReference type="InterPro" id="IPR051242">
    <property type="entry name" value="WD-EF-hand_domain"/>
</dbReference>
<evidence type="ECO:0000256" key="3">
    <source>
        <dbReference type="ARBA" id="ARBA00022737"/>
    </source>
</evidence>
<evidence type="ECO:0000313" key="9">
    <source>
        <dbReference type="Proteomes" id="UP001209878"/>
    </source>
</evidence>
<dbReference type="PROSITE" id="PS00678">
    <property type="entry name" value="WD_REPEATS_1"/>
    <property type="match status" value="1"/>
</dbReference>
<gene>
    <name evidence="8" type="ORF">NP493_126g03022</name>
</gene>
<evidence type="ECO:0000256" key="1">
    <source>
        <dbReference type="ARBA" id="ARBA00014901"/>
    </source>
</evidence>
<dbReference type="PANTHER" id="PTHR44324">
    <property type="entry name" value="WD40 REPEAT DOMAIN 95"/>
    <property type="match status" value="1"/>
</dbReference>
<feature type="repeat" description="WD" evidence="5">
    <location>
        <begin position="1358"/>
        <end position="1399"/>
    </location>
</feature>
<dbReference type="SMART" id="SM00320">
    <property type="entry name" value="WD40"/>
    <property type="match status" value="4"/>
</dbReference>
<comment type="caution">
    <text evidence="8">The sequence shown here is derived from an EMBL/GenBank/DDBJ whole genome shotgun (WGS) entry which is preliminary data.</text>
</comment>
<feature type="compositionally biased region" description="Low complexity" evidence="6">
    <location>
        <begin position="1238"/>
        <end position="1254"/>
    </location>
</feature>
<dbReference type="GO" id="GO:0005509">
    <property type="term" value="F:calcium ion binding"/>
    <property type="evidence" value="ECO:0007669"/>
    <property type="project" value="InterPro"/>
</dbReference>
<dbReference type="Pfam" id="PF00400">
    <property type="entry name" value="WD40"/>
    <property type="match status" value="2"/>
</dbReference>